<keyword evidence="3" id="KW-1185">Reference proteome</keyword>
<evidence type="ECO:0000313" key="3">
    <source>
        <dbReference type="Proteomes" id="UP000283128"/>
    </source>
</evidence>
<dbReference type="AlphaFoldDB" id="A0A3S2VHS2"/>
<evidence type="ECO:0008006" key="4">
    <source>
        <dbReference type="Google" id="ProtNLM"/>
    </source>
</evidence>
<feature type="compositionally biased region" description="Gly residues" evidence="1">
    <location>
        <begin position="102"/>
        <end position="111"/>
    </location>
</feature>
<evidence type="ECO:0000313" key="2">
    <source>
        <dbReference type="EMBL" id="RVU23913.1"/>
    </source>
</evidence>
<evidence type="ECO:0000256" key="1">
    <source>
        <dbReference type="SAM" id="MobiDB-lite"/>
    </source>
</evidence>
<comment type="caution">
    <text evidence="2">The sequence shown here is derived from an EMBL/GenBank/DDBJ whole genome shotgun (WGS) entry which is preliminary data.</text>
</comment>
<feature type="compositionally biased region" description="Gly residues" evidence="1">
    <location>
        <begin position="119"/>
        <end position="128"/>
    </location>
</feature>
<reference evidence="2 3" key="1">
    <citation type="submission" date="2019-01" db="EMBL/GenBank/DDBJ databases">
        <title>Genome sequences of Streptomyces and Rhizobium isolates collected from root and soil.</title>
        <authorList>
            <person name="Chhettri S."/>
            <person name="Sevigny J.L."/>
            <person name="Sen A."/>
            <person name="Ennis N."/>
            <person name="Tisa L."/>
        </authorList>
    </citation>
    <scope>NUCLEOTIDE SEQUENCE [LARGE SCALE GENOMIC DNA]</scope>
    <source>
        <strain evidence="2 3">San01</strain>
    </source>
</reference>
<feature type="region of interest" description="Disordered" evidence="1">
    <location>
        <begin position="92"/>
        <end position="128"/>
    </location>
</feature>
<protein>
    <recommendedName>
        <fullName evidence="4">Tn3 transposase DDE domain-containing protein</fullName>
    </recommendedName>
</protein>
<dbReference type="EMBL" id="RZYA01000007">
    <property type="protein sequence ID" value="RVU23913.1"/>
    <property type="molecule type" value="Genomic_DNA"/>
</dbReference>
<gene>
    <name evidence="2" type="ORF">EOT10_17845</name>
</gene>
<dbReference type="OrthoDB" id="4336762at2"/>
<name>A0A3S2VHS2_9ACTN</name>
<dbReference type="Proteomes" id="UP000283128">
    <property type="component" value="Unassembled WGS sequence"/>
</dbReference>
<proteinExistence type="predicted"/>
<accession>A0A3S2VHS2</accession>
<sequence>MQAYRTGEEDQLGALGPVLNAAALWTTRYLDAVVTTLRALPADQREHDVLAEDVSRLSHADLIVVGRYGFRGSTPAGGAPGASRNGQASLGVRIGRCVAQPPGGGQRGAPAGGDRPSGSGPGSGRRGW</sequence>
<organism evidence="2 3">
    <name type="scientific">Streptomyces antnestii</name>
    <dbReference type="NCBI Taxonomy" id="2494256"/>
    <lineage>
        <taxon>Bacteria</taxon>
        <taxon>Bacillati</taxon>
        <taxon>Actinomycetota</taxon>
        <taxon>Actinomycetes</taxon>
        <taxon>Kitasatosporales</taxon>
        <taxon>Streptomycetaceae</taxon>
        <taxon>Streptomyces</taxon>
    </lineage>
</organism>